<dbReference type="Pfam" id="PF00296">
    <property type="entry name" value="Bac_luciferase"/>
    <property type="match status" value="1"/>
</dbReference>
<accession>A0A7X0M646</accession>
<dbReference type="InterPro" id="IPR011251">
    <property type="entry name" value="Luciferase-like_dom"/>
</dbReference>
<evidence type="ECO:0000256" key="1">
    <source>
        <dbReference type="ARBA" id="ARBA00022630"/>
    </source>
</evidence>
<keyword evidence="2" id="KW-0288">FMN</keyword>
<evidence type="ECO:0000256" key="4">
    <source>
        <dbReference type="ARBA" id="ARBA00023033"/>
    </source>
</evidence>
<evidence type="ECO:0000256" key="2">
    <source>
        <dbReference type="ARBA" id="ARBA00022643"/>
    </source>
</evidence>
<dbReference type="NCBIfam" id="TIGR03619">
    <property type="entry name" value="F420_Rv2161c"/>
    <property type="match status" value="1"/>
</dbReference>
<dbReference type="GO" id="GO:0046306">
    <property type="term" value="P:alkanesulfonate catabolic process"/>
    <property type="evidence" value="ECO:0007669"/>
    <property type="project" value="TreeGrafter"/>
</dbReference>
<dbReference type="InterPro" id="IPR050172">
    <property type="entry name" value="SsuD_RutA_monooxygenase"/>
</dbReference>
<proteinExistence type="predicted"/>
<evidence type="ECO:0000256" key="3">
    <source>
        <dbReference type="ARBA" id="ARBA00023002"/>
    </source>
</evidence>
<dbReference type="PANTHER" id="PTHR42847">
    <property type="entry name" value="ALKANESULFONATE MONOOXYGENASE"/>
    <property type="match status" value="1"/>
</dbReference>
<dbReference type="AlphaFoldDB" id="A0A7X0M646"/>
<dbReference type="EMBL" id="JACHIU010000001">
    <property type="protein sequence ID" value="MBB6473343.1"/>
    <property type="molecule type" value="Genomic_DNA"/>
</dbReference>
<keyword evidence="3" id="KW-0560">Oxidoreductase</keyword>
<name>A0A7X0M646_9ACTN</name>
<keyword evidence="4" id="KW-0503">Monooxygenase</keyword>
<organism evidence="6 7">
    <name type="scientific">Sphaerisporangium rubeum</name>
    <dbReference type="NCBI Taxonomy" id="321317"/>
    <lineage>
        <taxon>Bacteria</taxon>
        <taxon>Bacillati</taxon>
        <taxon>Actinomycetota</taxon>
        <taxon>Actinomycetes</taxon>
        <taxon>Streptosporangiales</taxon>
        <taxon>Streptosporangiaceae</taxon>
        <taxon>Sphaerisporangium</taxon>
    </lineage>
</organism>
<evidence type="ECO:0000313" key="7">
    <source>
        <dbReference type="Proteomes" id="UP000555564"/>
    </source>
</evidence>
<keyword evidence="7" id="KW-1185">Reference proteome</keyword>
<reference evidence="6 7" key="1">
    <citation type="submission" date="2020-08" db="EMBL/GenBank/DDBJ databases">
        <title>Sequencing the genomes of 1000 actinobacteria strains.</title>
        <authorList>
            <person name="Klenk H.-P."/>
        </authorList>
    </citation>
    <scope>NUCLEOTIDE SEQUENCE [LARGE SCALE GENOMIC DNA]</scope>
    <source>
        <strain evidence="6 7">DSM 44936</strain>
    </source>
</reference>
<protein>
    <submittedName>
        <fullName evidence="6">Putative F420-dependent oxidoreductase</fullName>
    </submittedName>
</protein>
<evidence type="ECO:0000313" key="6">
    <source>
        <dbReference type="EMBL" id="MBB6473343.1"/>
    </source>
</evidence>
<sequence>MKFGLSLMGLRPRWHGTVAKHAEDLGFESVWMPEHLILPAELPPTYLYSGDGRAPIDPGTPLYDPWVMLAGVASVTSRIRLGTNVYVLPLRHPLVTARSVVSLDRLSGGRVTLGAGVGWLADEYTAAGQDFHTRGSRMDEIIPLLRTLWTAREPVEHHGRHYRFGPVVFSPRSLQRPCIPIEIGGTSAAALRRAGRLGDGWIELGSENHEELAGRIAVIRTERAATGRAHLPFEITSGAPGDATEIEELAALGVTRVVTSYPAGLASSVDDVLDWLDDYFTSVMAKC</sequence>
<gene>
    <name evidence="6" type="ORF">BJ992_002774</name>
</gene>
<feature type="domain" description="Luciferase-like" evidence="5">
    <location>
        <begin position="15"/>
        <end position="238"/>
    </location>
</feature>
<dbReference type="Gene3D" id="3.20.20.30">
    <property type="entry name" value="Luciferase-like domain"/>
    <property type="match status" value="1"/>
</dbReference>
<dbReference type="InterPro" id="IPR019921">
    <property type="entry name" value="Lucif-like_OxRdtase_Rv2161c"/>
</dbReference>
<keyword evidence="1" id="KW-0285">Flavoprotein</keyword>
<dbReference type="SUPFAM" id="SSF51679">
    <property type="entry name" value="Bacterial luciferase-like"/>
    <property type="match status" value="1"/>
</dbReference>
<dbReference type="GO" id="GO:0008726">
    <property type="term" value="F:alkanesulfonate monooxygenase activity"/>
    <property type="evidence" value="ECO:0007669"/>
    <property type="project" value="TreeGrafter"/>
</dbReference>
<dbReference type="Proteomes" id="UP000555564">
    <property type="component" value="Unassembled WGS sequence"/>
</dbReference>
<evidence type="ECO:0000259" key="5">
    <source>
        <dbReference type="Pfam" id="PF00296"/>
    </source>
</evidence>
<dbReference type="InterPro" id="IPR036661">
    <property type="entry name" value="Luciferase-like_sf"/>
</dbReference>
<dbReference type="PANTHER" id="PTHR42847:SF4">
    <property type="entry name" value="ALKANESULFONATE MONOOXYGENASE-RELATED"/>
    <property type="match status" value="1"/>
</dbReference>
<dbReference type="RefSeq" id="WP_184981020.1">
    <property type="nucleotide sequence ID" value="NZ_BAAALO010000013.1"/>
</dbReference>
<comment type="caution">
    <text evidence="6">The sequence shown here is derived from an EMBL/GenBank/DDBJ whole genome shotgun (WGS) entry which is preliminary data.</text>
</comment>